<protein>
    <submittedName>
        <fullName evidence="3">Uncharacterized protein</fullName>
    </submittedName>
</protein>
<sequence>MDDPKWLRLVTIGLVLAALAVGYFLFSGGLSVSKPGKTPGPTASGISGSPSPAGAGQSLRFTPSATQSAYSRIADRAQSEAQTLPRTGFLVGLAIVFSVSAMISGLSLRKFPN</sequence>
<feature type="transmembrane region" description="Helical" evidence="2">
    <location>
        <begin position="88"/>
        <end position="108"/>
    </location>
</feature>
<gene>
    <name evidence="3" type="ORF">A3C26_01145</name>
</gene>
<evidence type="ECO:0000256" key="2">
    <source>
        <dbReference type="SAM" id="Phobius"/>
    </source>
</evidence>
<dbReference type="Proteomes" id="UP000177042">
    <property type="component" value="Unassembled WGS sequence"/>
</dbReference>
<evidence type="ECO:0000313" key="4">
    <source>
        <dbReference type="Proteomes" id="UP000177042"/>
    </source>
</evidence>
<organism evidence="3 4">
    <name type="scientific">Candidatus Daviesbacteria bacterium RIFCSPHIGHO2_02_FULL_39_12</name>
    <dbReference type="NCBI Taxonomy" id="1797770"/>
    <lineage>
        <taxon>Bacteria</taxon>
        <taxon>Candidatus Daviesiibacteriota</taxon>
    </lineage>
</organism>
<dbReference type="AlphaFoldDB" id="A0A1F5JDJ5"/>
<evidence type="ECO:0000256" key="1">
    <source>
        <dbReference type="SAM" id="MobiDB-lite"/>
    </source>
</evidence>
<accession>A0A1F5JDJ5</accession>
<reference evidence="3 4" key="1">
    <citation type="journal article" date="2016" name="Nat. Commun.">
        <title>Thousands of microbial genomes shed light on interconnected biogeochemical processes in an aquifer system.</title>
        <authorList>
            <person name="Anantharaman K."/>
            <person name="Brown C.T."/>
            <person name="Hug L.A."/>
            <person name="Sharon I."/>
            <person name="Castelle C.J."/>
            <person name="Probst A.J."/>
            <person name="Thomas B.C."/>
            <person name="Singh A."/>
            <person name="Wilkins M.J."/>
            <person name="Karaoz U."/>
            <person name="Brodie E.L."/>
            <person name="Williams K.H."/>
            <person name="Hubbard S.S."/>
            <person name="Banfield J.F."/>
        </authorList>
    </citation>
    <scope>NUCLEOTIDE SEQUENCE [LARGE SCALE GENOMIC DNA]</scope>
</reference>
<dbReference type="EMBL" id="MFCX01000005">
    <property type="protein sequence ID" value="OGE26717.1"/>
    <property type="molecule type" value="Genomic_DNA"/>
</dbReference>
<keyword evidence="2" id="KW-0472">Membrane</keyword>
<name>A0A1F5JDJ5_9BACT</name>
<evidence type="ECO:0000313" key="3">
    <source>
        <dbReference type="EMBL" id="OGE26717.1"/>
    </source>
</evidence>
<feature type="region of interest" description="Disordered" evidence="1">
    <location>
        <begin position="37"/>
        <end position="58"/>
    </location>
</feature>
<keyword evidence="2" id="KW-1133">Transmembrane helix</keyword>
<feature type="transmembrane region" description="Helical" evidence="2">
    <location>
        <begin position="6"/>
        <end position="26"/>
    </location>
</feature>
<proteinExistence type="predicted"/>
<comment type="caution">
    <text evidence="3">The sequence shown here is derived from an EMBL/GenBank/DDBJ whole genome shotgun (WGS) entry which is preliminary data.</text>
</comment>
<feature type="compositionally biased region" description="Low complexity" evidence="1">
    <location>
        <begin position="39"/>
        <end position="58"/>
    </location>
</feature>
<keyword evidence="2" id="KW-0812">Transmembrane</keyword>